<keyword evidence="1" id="KW-0732">Signal</keyword>
<feature type="chain" id="PRO_5039193528" description="Lipoprotein" evidence="1">
    <location>
        <begin position="29"/>
        <end position="152"/>
    </location>
</feature>
<dbReference type="AlphaFoldDB" id="A0A9D7XMV6"/>
<evidence type="ECO:0008006" key="4">
    <source>
        <dbReference type="Google" id="ProtNLM"/>
    </source>
</evidence>
<evidence type="ECO:0000256" key="1">
    <source>
        <dbReference type="SAM" id="SignalP"/>
    </source>
</evidence>
<feature type="signal peptide" evidence="1">
    <location>
        <begin position="1"/>
        <end position="28"/>
    </location>
</feature>
<accession>A0A9D7XMV6</accession>
<organism evidence="2 3">
    <name type="scientific">Candidatus Opimibacter skivensis</name>
    <dbReference type="NCBI Taxonomy" id="2982028"/>
    <lineage>
        <taxon>Bacteria</taxon>
        <taxon>Pseudomonadati</taxon>
        <taxon>Bacteroidota</taxon>
        <taxon>Saprospiria</taxon>
        <taxon>Saprospirales</taxon>
        <taxon>Saprospiraceae</taxon>
        <taxon>Candidatus Opimibacter</taxon>
    </lineage>
</organism>
<protein>
    <recommendedName>
        <fullName evidence="4">Lipoprotein</fullName>
    </recommendedName>
</protein>
<evidence type="ECO:0000313" key="2">
    <source>
        <dbReference type="EMBL" id="MBK9981595.1"/>
    </source>
</evidence>
<evidence type="ECO:0000313" key="3">
    <source>
        <dbReference type="Proteomes" id="UP000808337"/>
    </source>
</evidence>
<sequence>MNKLLKSLLIICITLYSLGCKTTIPATAEVNFLNANNGVINLRSIGYGKTNEECLQNAQKNAFETLFFRGIPGSQQNTPLISINEKEKSESKKYFEEFYANSRYKTFLTSIQPAFDYRKVKGGKSVSVDLGINLQSLRADLESNNIIRKFGY</sequence>
<name>A0A9D7XMV6_9BACT</name>
<proteinExistence type="predicted"/>
<gene>
    <name evidence="2" type="ORF">IPP15_04085</name>
</gene>
<comment type="caution">
    <text evidence="2">The sequence shown here is derived from an EMBL/GenBank/DDBJ whole genome shotgun (WGS) entry which is preliminary data.</text>
</comment>
<dbReference type="Proteomes" id="UP000808337">
    <property type="component" value="Unassembled WGS sequence"/>
</dbReference>
<dbReference type="EMBL" id="JADKGY010000001">
    <property type="protein sequence ID" value="MBK9981595.1"/>
    <property type="molecule type" value="Genomic_DNA"/>
</dbReference>
<reference evidence="2 3" key="1">
    <citation type="submission" date="2020-10" db="EMBL/GenBank/DDBJ databases">
        <title>Connecting structure to function with the recovery of over 1000 high-quality activated sludge metagenome-assembled genomes encoding full-length rRNA genes using long-read sequencing.</title>
        <authorList>
            <person name="Singleton C.M."/>
            <person name="Petriglieri F."/>
            <person name="Kristensen J.M."/>
            <person name="Kirkegaard R.H."/>
            <person name="Michaelsen T.Y."/>
            <person name="Andersen M.H."/>
            <person name="Karst S.M."/>
            <person name="Dueholm M.S."/>
            <person name="Nielsen P.H."/>
            <person name="Albertsen M."/>
        </authorList>
    </citation>
    <scope>NUCLEOTIDE SEQUENCE [LARGE SCALE GENOMIC DNA]</scope>
    <source>
        <strain evidence="2">Ribe_18-Q3-R11-54_MAXAC.273</strain>
    </source>
</reference>